<accession>A0A5A9X7B3</accession>
<evidence type="ECO:0000256" key="1">
    <source>
        <dbReference type="ARBA" id="ARBA00022485"/>
    </source>
</evidence>
<evidence type="ECO:0000256" key="2">
    <source>
        <dbReference type="ARBA" id="ARBA00022723"/>
    </source>
</evidence>
<evidence type="ECO:0000256" key="3">
    <source>
        <dbReference type="ARBA" id="ARBA00023004"/>
    </source>
</evidence>
<dbReference type="RefSeq" id="WP_149309483.1">
    <property type="nucleotide sequence ID" value="NZ_SRSD01000011.1"/>
</dbReference>
<dbReference type="Gene3D" id="3.30.70.20">
    <property type="match status" value="2"/>
</dbReference>
<dbReference type="AlphaFoldDB" id="A0A5A9X7B3"/>
<feature type="domain" description="4Fe-4S ferredoxin-type" evidence="5">
    <location>
        <begin position="4"/>
        <end position="34"/>
    </location>
</feature>
<reference evidence="6 7" key="1">
    <citation type="submission" date="2019-04" db="EMBL/GenBank/DDBJ databases">
        <title>Geobacter ruber sp. nov., ferric-reducing bacteria isolated from paddy soil.</title>
        <authorList>
            <person name="Xu Z."/>
            <person name="Masuda Y."/>
            <person name="Itoh H."/>
            <person name="Senoo K."/>
        </authorList>
    </citation>
    <scope>NUCLEOTIDE SEQUENCE [LARGE SCALE GENOMIC DNA]</scope>
    <source>
        <strain evidence="6 7">Red88</strain>
    </source>
</reference>
<dbReference type="InterPro" id="IPR017900">
    <property type="entry name" value="4Fe4S_Fe_S_CS"/>
</dbReference>
<keyword evidence="3" id="KW-0408">Iron</keyword>
<dbReference type="SUPFAM" id="SSF54862">
    <property type="entry name" value="4Fe-4S ferredoxins"/>
    <property type="match status" value="1"/>
</dbReference>
<dbReference type="InterPro" id="IPR017896">
    <property type="entry name" value="4Fe4S_Fe-S-bd"/>
</dbReference>
<evidence type="ECO:0000313" key="6">
    <source>
        <dbReference type="EMBL" id="KAA0888338.1"/>
    </source>
</evidence>
<gene>
    <name evidence="6" type="ORF">ET418_16530</name>
</gene>
<dbReference type="GO" id="GO:0051539">
    <property type="term" value="F:4 iron, 4 sulfur cluster binding"/>
    <property type="evidence" value="ECO:0007669"/>
    <property type="project" value="UniProtKB-KW"/>
</dbReference>
<dbReference type="InterPro" id="IPR050954">
    <property type="entry name" value="ET_IronSulfur_Cluster-Binding"/>
</dbReference>
<keyword evidence="1" id="KW-0004">4Fe-4S</keyword>
<keyword evidence="2" id="KW-0479">Metal-binding</keyword>
<organism evidence="6 7">
    <name type="scientific">Oryzomonas rubra</name>
    <dbReference type="NCBI Taxonomy" id="2509454"/>
    <lineage>
        <taxon>Bacteria</taxon>
        <taxon>Pseudomonadati</taxon>
        <taxon>Thermodesulfobacteriota</taxon>
        <taxon>Desulfuromonadia</taxon>
        <taxon>Geobacterales</taxon>
        <taxon>Geobacteraceae</taxon>
        <taxon>Oryzomonas</taxon>
    </lineage>
</organism>
<feature type="domain" description="4Fe-4S ferredoxin-type" evidence="5">
    <location>
        <begin position="49"/>
        <end position="80"/>
    </location>
</feature>
<feature type="domain" description="4Fe-4S ferredoxin-type" evidence="5">
    <location>
        <begin position="82"/>
        <end position="111"/>
    </location>
</feature>
<evidence type="ECO:0000313" key="7">
    <source>
        <dbReference type="Proteomes" id="UP000324298"/>
    </source>
</evidence>
<dbReference type="Pfam" id="PF13247">
    <property type="entry name" value="Fer4_11"/>
    <property type="match status" value="1"/>
</dbReference>
<dbReference type="PROSITE" id="PS51379">
    <property type="entry name" value="4FE4S_FER_2"/>
    <property type="match status" value="3"/>
</dbReference>
<proteinExistence type="predicted"/>
<dbReference type="PANTHER" id="PTHR43177:SF3">
    <property type="entry name" value="PROTEIN NRFC HOMOLOG"/>
    <property type="match status" value="1"/>
</dbReference>
<comment type="caution">
    <text evidence="6">The sequence shown here is derived from an EMBL/GenBank/DDBJ whole genome shotgun (WGS) entry which is preliminary data.</text>
</comment>
<keyword evidence="7" id="KW-1185">Reference proteome</keyword>
<protein>
    <submittedName>
        <fullName evidence="6">4Fe-4S dicluster domain-containing protein</fullName>
    </submittedName>
</protein>
<dbReference type="Proteomes" id="UP000324298">
    <property type="component" value="Unassembled WGS sequence"/>
</dbReference>
<name>A0A5A9X7B3_9BACT</name>
<dbReference type="EMBL" id="SRSD01000011">
    <property type="protein sequence ID" value="KAA0888338.1"/>
    <property type="molecule type" value="Genomic_DNA"/>
</dbReference>
<evidence type="ECO:0000256" key="4">
    <source>
        <dbReference type="ARBA" id="ARBA00023014"/>
    </source>
</evidence>
<keyword evidence="4" id="KW-0411">Iron-sulfur</keyword>
<evidence type="ECO:0000259" key="5">
    <source>
        <dbReference type="PROSITE" id="PS51379"/>
    </source>
</evidence>
<dbReference type="CDD" id="cd10551">
    <property type="entry name" value="PsrB"/>
    <property type="match status" value="1"/>
</dbReference>
<dbReference type="GO" id="GO:0046872">
    <property type="term" value="F:metal ion binding"/>
    <property type="evidence" value="ECO:0007669"/>
    <property type="project" value="UniProtKB-KW"/>
</dbReference>
<sequence length="186" mass="21150">MPRYAMVIDQRRCVACMACVVACKKENEVPPEQYRTRVVEKIEGEFPLLRMELRSELCNHCDNPPCVYNCPTGASYKRKEDGLVLLKKYRCVGCKSCLAACPYDARYINEKKGFADKCTFCEHRIKEGKEPACVATCIGKSRIFGDLDNPQSPVSIALRENHAEVLLQEAGTKPRVYYIKRFGKPE</sequence>
<dbReference type="PANTHER" id="PTHR43177">
    <property type="entry name" value="PROTEIN NRFC"/>
    <property type="match status" value="1"/>
</dbReference>
<dbReference type="OrthoDB" id="9789030at2"/>
<dbReference type="PROSITE" id="PS00198">
    <property type="entry name" value="4FE4S_FER_1"/>
    <property type="match status" value="1"/>
</dbReference>